<dbReference type="InterPro" id="IPR036423">
    <property type="entry name" value="SOD-like_Cu/Zn_dom_sf"/>
</dbReference>
<reference evidence="4" key="1">
    <citation type="submission" date="2017-06" db="EMBL/GenBank/DDBJ databases">
        <authorList>
            <person name="Varghese N."/>
            <person name="Submissions S."/>
        </authorList>
    </citation>
    <scope>NUCLEOTIDE SEQUENCE [LARGE SCALE GENOMIC DNA]</scope>
    <source>
        <strain evidence="4">DSM 46839</strain>
    </source>
</reference>
<dbReference type="EMBL" id="FZOO01000002">
    <property type="protein sequence ID" value="SNS18646.1"/>
    <property type="molecule type" value="Genomic_DNA"/>
</dbReference>
<keyword evidence="4" id="KW-1185">Reference proteome</keyword>
<evidence type="ECO:0000256" key="2">
    <source>
        <dbReference type="SAM" id="SignalP"/>
    </source>
</evidence>
<feature type="signal peptide" evidence="2">
    <location>
        <begin position="1"/>
        <end position="19"/>
    </location>
</feature>
<dbReference type="OrthoDB" id="9792957at2"/>
<dbReference type="PROSITE" id="PS51257">
    <property type="entry name" value="PROKAR_LIPOPROTEIN"/>
    <property type="match status" value="1"/>
</dbReference>
<dbReference type="GO" id="GO:0046872">
    <property type="term" value="F:metal ion binding"/>
    <property type="evidence" value="ECO:0007669"/>
    <property type="project" value="InterPro"/>
</dbReference>
<evidence type="ECO:0000313" key="4">
    <source>
        <dbReference type="Proteomes" id="UP000198373"/>
    </source>
</evidence>
<dbReference type="RefSeq" id="WP_089304591.1">
    <property type="nucleotide sequence ID" value="NZ_FZOO01000002.1"/>
</dbReference>
<name>A0A239CEI0_9ACTN</name>
<organism evidence="3 4">
    <name type="scientific">Geodermatophilus pulveris</name>
    <dbReference type="NCBI Taxonomy" id="1564159"/>
    <lineage>
        <taxon>Bacteria</taxon>
        <taxon>Bacillati</taxon>
        <taxon>Actinomycetota</taxon>
        <taxon>Actinomycetes</taxon>
        <taxon>Geodermatophilales</taxon>
        <taxon>Geodermatophilaceae</taxon>
        <taxon>Geodermatophilus</taxon>
    </lineage>
</organism>
<accession>A0A239CEI0</accession>
<dbReference type="Proteomes" id="UP000198373">
    <property type="component" value="Unassembled WGS sequence"/>
</dbReference>
<dbReference type="SUPFAM" id="SSF49329">
    <property type="entry name" value="Cu,Zn superoxide dismutase-like"/>
    <property type="match status" value="1"/>
</dbReference>
<dbReference type="Gene3D" id="2.60.40.200">
    <property type="entry name" value="Superoxide dismutase, copper/zinc binding domain"/>
    <property type="match status" value="1"/>
</dbReference>
<dbReference type="GO" id="GO:0006801">
    <property type="term" value="P:superoxide metabolic process"/>
    <property type="evidence" value="ECO:0007669"/>
    <property type="project" value="InterPro"/>
</dbReference>
<feature type="chain" id="PRO_5039124939" evidence="2">
    <location>
        <begin position="20"/>
        <end position="179"/>
    </location>
</feature>
<proteinExistence type="inferred from homology"/>
<gene>
    <name evidence="3" type="ORF">SAMN06893096_102406</name>
</gene>
<evidence type="ECO:0000313" key="3">
    <source>
        <dbReference type="EMBL" id="SNS18646.1"/>
    </source>
</evidence>
<comment type="similarity">
    <text evidence="1">Belongs to the Cu-Zn superoxide dismutase family.</text>
</comment>
<keyword evidence="2" id="KW-0732">Signal</keyword>
<sequence>MRRTLLPAAAVLLALTACTTDDGQEQLRSDLAEVTAEEEPESPVLEPAEATTELVDPEGSVLGGATVSTVEQGTEVTVDVAGLTPGFHPMGLYAVGDCTPGDAAAGAPFPSVGELLAVLPPVLVLDDGVGSLTALVESTPALEELVVADGSALVLQEAVPDLAAVEPTGSALACGAFSG</sequence>
<evidence type="ECO:0000256" key="1">
    <source>
        <dbReference type="ARBA" id="ARBA00010457"/>
    </source>
</evidence>
<protein>
    <submittedName>
        <fullName evidence="3">Cu/Zn superoxide dismutase</fullName>
    </submittedName>
</protein>
<dbReference type="AlphaFoldDB" id="A0A239CEI0"/>